<evidence type="ECO:0000256" key="1">
    <source>
        <dbReference type="SAM" id="MobiDB-lite"/>
    </source>
</evidence>
<feature type="compositionally biased region" description="Basic and acidic residues" evidence="1">
    <location>
        <begin position="562"/>
        <end position="572"/>
    </location>
</feature>
<feature type="compositionally biased region" description="Low complexity" evidence="1">
    <location>
        <begin position="543"/>
        <end position="561"/>
    </location>
</feature>
<feature type="region of interest" description="Disordered" evidence="1">
    <location>
        <begin position="543"/>
        <end position="605"/>
    </location>
</feature>
<evidence type="ECO:0000313" key="4">
    <source>
        <dbReference type="Proteomes" id="UP001642464"/>
    </source>
</evidence>
<evidence type="ECO:0000256" key="2">
    <source>
        <dbReference type="SAM" id="Phobius"/>
    </source>
</evidence>
<keyword evidence="2" id="KW-0812">Transmembrane</keyword>
<keyword evidence="2" id="KW-0472">Membrane</keyword>
<name>A0ABP0LX26_9DINO</name>
<comment type="caution">
    <text evidence="3">The sequence shown here is derived from an EMBL/GenBank/DDBJ whole genome shotgun (WGS) entry which is preliminary data.</text>
</comment>
<proteinExistence type="predicted"/>
<keyword evidence="2" id="KW-1133">Transmembrane helix</keyword>
<keyword evidence="4" id="KW-1185">Reference proteome</keyword>
<organism evidence="3 4">
    <name type="scientific">Durusdinium trenchii</name>
    <dbReference type="NCBI Taxonomy" id="1381693"/>
    <lineage>
        <taxon>Eukaryota</taxon>
        <taxon>Sar</taxon>
        <taxon>Alveolata</taxon>
        <taxon>Dinophyceae</taxon>
        <taxon>Suessiales</taxon>
        <taxon>Symbiodiniaceae</taxon>
        <taxon>Durusdinium</taxon>
    </lineage>
</organism>
<sequence>SIADTIIRERAGRPLGFRTAADLLESPGLTRGRVQELVQAFGFRSSAFVIRSVGIDEASGMRVEMIATVDRQRDVNTNQGVVAIDRAGGEVVRVAIQRMGDRHRLTIDSGSSDLPQIGFAPWGQSLVRCRGVDELPGDELVRVLGILGDGELPERVPAWRRGCGALPAGSSGRTALLTAWMPGTDAIDQAEDARFTTAPAALGMAVSLSEGCAFAADAKQGVLIVAAHGPEGVLVRSLREASDVVSSDSHVEQRLLEAATAVGLHEDEARTALRASHEPMRGRRIGWSSDIGEGLSKKVDGWPSDAREAAKVLLPTCAGLLAVSADPAVRALASLRQDEPEARASTGERMNVWLASRRNVAIACGVCLLVLLFTPLLGAKVREAMLSGRVARAEMLREQYEADARRAAIYGQLNDRVWPMTKMLAEVSAAAPVHVVLESVRMDSNAQIDIEGFVQVAPGGPTLEGPPETLLTRYETALNELGTLGSVTVVRREIVGDSVEFQISASVRNAIARGNMPRDFAEMPLAEVLYGEGASNTTTPVVAAASTPTGRSRPSSSPGGRASEERAERDSAIESGRASSGDRRPSGDGGPASEDGVPTPITDAQIAELDRSELLNQWRIRNSASRDESNDAETRARLREEAEKLISRYREVGSGG</sequence>
<dbReference type="EMBL" id="CAXAMM010018076">
    <property type="protein sequence ID" value="CAK9042650.1"/>
    <property type="molecule type" value="Genomic_DNA"/>
</dbReference>
<accession>A0ABP0LX26</accession>
<protein>
    <submittedName>
        <fullName evidence="3">Uncharacterized protein</fullName>
    </submittedName>
</protein>
<feature type="transmembrane region" description="Helical" evidence="2">
    <location>
        <begin position="360"/>
        <end position="379"/>
    </location>
</feature>
<dbReference type="Proteomes" id="UP001642464">
    <property type="component" value="Unassembled WGS sequence"/>
</dbReference>
<evidence type="ECO:0000313" key="3">
    <source>
        <dbReference type="EMBL" id="CAK9042650.1"/>
    </source>
</evidence>
<feature type="non-terminal residue" evidence="3">
    <location>
        <position position="1"/>
    </location>
</feature>
<gene>
    <name evidence="3" type="ORF">SCF082_LOCUS24517</name>
</gene>
<reference evidence="3 4" key="1">
    <citation type="submission" date="2024-02" db="EMBL/GenBank/DDBJ databases">
        <authorList>
            <person name="Chen Y."/>
            <person name="Shah S."/>
            <person name="Dougan E. K."/>
            <person name="Thang M."/>
            <person name="Chan C."/>
        </authorList>
    </citation>
    <scope>NUCLEOTIDE SEQUENCE [LARGE SCALE GENOMIC DNA]</scope>
</reference>